<organism evidence="2 3">
    <name type="scientific">Vitis vinifera</name>
    <name type="common">Grape</name>
    <dbReference type="NCBI Taxonomy" id="29760"/>
    <lineage>
        <taxon>Eukaryota</taxon>
        <taxon>Viridiplantae</taxon>
        <taxon>Streptophyta</taxon>
        <taxon>Embryophyta</taxon>
        <taxon>Tracheophyta</taxon>
        <taxon>Spermatophyta</taxon>
        <taxon>Magnoliopsida</taxon>
        <taxon>eudicotyledons</taxon>
        <taxon>Gunneridae</taxon>
        <taxon>Pentapetalae</taxon>
        <taxon>rosids</taxon>
        <taxon>Vitales</taxon>
        <taxon>Vitaceae</taxon>
        <taxon>Viteae</taxon>
        <taxon>Vitis</taxon>
    </lineage>
</organism>
<comment type="caution">
    <text evidence="2">The sequence shown here is derived from an EMBL/GenBank/DDBJ whole genome shotgun (WGS) entry which is preliminary data.</text>
</comment>
<dbReference type="EMBL" id="QGNW01001809">
    <property type="protein sequence ID" value="RVW30168.1"/>
    <property type="molecule type" value="Genomic_DNA"/>
</dbReference>
<gene>
    <name evidence="2" type="ORF">CK203_083221</name>
</gene>
<dbReference type="PANTHER" id="PTHR36353">
    <property type="entry name" value="TRANSMEMBRANE PROTEIN"/>
    <property type="match status" value="1"/>
</dbReference>
<accession>A0A438D3V5</accession>
<feature type="transmembrane region" description="Helical" evidence="1">
    <location>
        <begin position="29"/>
        <end position="48"/>
    </location>
</feature>
<reference evidence="2 3" key="1">
    <citation type="journal article" date="2018" name="PLoS Genet.">
        <title>Population sequencing reveals clonal diversity and ancestral inbreeding in the grapevine cultivar Chardonnay.</title>
        <authorList>
            <person name="Roach M.J."/>
            <person name="Johnson D.L."/>
            <person name="Bohlmann J."/>
            <person name="van Vuuren H.J."/>
            <person name="Jones S.J."/>
            <person name="Pretorius I.S."/>
            <person name="Schmidt S.A."/>
            <person name="Borneman A.R."/>
        </authorList>
    </citation>
    <scope>NUCLEOTIDE SEQUENCE [LARGE SCALE GENOMIC DNA]</scope>
    <source>
        <strain evidence="3">cv. Chardonnay</strain>
        <tissue evidence="2">Leaf</tissue>
    </source>
</reference>
<evidence type="ECO:0000256" key="1">
    <source>
        <dbReference type="SAM" id="Phobius"/>
    </source>
</evidence>
<name>A0A438D3V5_VITVI</name>
<keyword evidence="1" id="KW-0472">Membrane</keyword>
<feature type="transmembrane region" description="Helical" evidence="1">
    <location>
        <begin position="216"/>
        <end position="240"/>
    </location>
</feature>
<sequence length="509" mass="56550">MTAPPPPPSRLDLRTTTQLLKRTASSFSSTPFTFLLLSLLLFSFRTVVEDGTLILTAFIDRDPSLRALLSRLDIAGKNIPATLSSPPTVNPRHRRRPFLHLTRVGTLDDDFFSGDEYDDRTLFGGGRRTQINGSFLSLSRFDPKLGFSGSVEDNGIRASEIVRSGFSFKGEGLLFTDGNDDDGDEGNQTVVLENKEERGDFPFFIKGMDLGSRDSAALFFLVCFLSAAYAGTTSFIGTVWDGSRLGLRRLSGFILMRWAVRDGMTQLLGLWFFGEIEDQYSFFKLFVRQDVELLVQKEGGLGGESWKVLLKALDDDIPFQLSGTSLAGFNSLPLFREVTNNVLNLVITGFVHFDLKALPSHISRKNIPATLASSPFSIDHHHLQFYQSWSDWGFSFKTESMSFMNGRLITVITEILAIKELRVRKNGSLERSCVCIAVGKEIRSLVCSNLRWYRLGMKMSHAASNIFSGYSDVGTGKGISFANAVEGQSRMAVAYALKKMEALKCCLVI</sequence>
<dbReference type="Proteomes" id="UP000288805">
    <property type="component" value="Unassembled WGS sequence"/>
</dbReference>
<protein>
    <submittedName>
        <fullName evidence="2">Uncharacterized protein</fullName>
    </submittedName>
</protein>
<proteinExistence type="predicted"/>
<keyword evidence="1" id="KW-0812">Transmembrane</keyword>
<evidence type="ECO:0000313" key="2">
    <source>
        <dbReference type="EMBL" id="RVW30168.1"/>
    </source>
</evidence>
<dbReference type="InterPro" id="IPR056715">
    <property type="entry name" value="DUF7813"/>
</dbReference>
<dbReference type="AlphaFoldDB" id="A0A438D3V5"/>
<keyword evidence="1" id="KW-1133">Transmembrane helix</keyword>
<dbReference type="PANTHER" id="PTHR36353:SF1">
    <property type="entry name" value="TRANSMEMBRANE PROTEIN"/>
    <property type="match status" value="1"/>
</dbReference>
<dbReference type="Pfam" id="PF25105">
    <property type="entry name" value="DUF7813"/>
    <property type="match status" value="2"/>
</dbReference>
<evidence type="ECO:0000313" key="3">
    <source>
        <dbReference type="Proteomes" id="UP000288805"/>
    </source>
</evidence>